<keyword evidence="15" id="KW-1185">Reference proteome</keyword>
<evidence type="ECO:0000256" key="4">
    <source>
        <dbReference type="ARBA" id="ARBA00022553"/>
    </source>
</evidence>
<dbReference type="SUPFAM" id="SSF47384">
    <property type="entry name" value="Homodimeric domain of signal transducing histidine kinase"/>
    <property type="match status" value="1"/>
</dbReference>
<dbReference type="InterPro" id="IPR003660">
    <property type="entry name" value="HAMP_dom"/>
</dbReference>
<keyword evidence="6 11" id="KW-0812">Transmembrane</keyword>
<proteinExistence type="predicted"/>
<dbReference type="GO" id="GO:0005886">
    <property type="term" value="C:plasma membrane"/>
    <property type="evidence" value="ECO:0007669"/>
    <property type="project" value="UniProtKB-ARBA"/>
</dbReference>
<dbReference type="GO" id="GO:0000155">
    <property type="term" value="F:phosphorelay sensor kinase activity"/>
    <property type="evidence" value="ECO:0007669"/>
    <property type="project" value="InterPro"/>
</dbReference>
<dbReference type="PANTHER" id="PTHR45436">
    <property type="entry name" value="SENSOR HISTIDINE KINASE YKOH"/>
    <property type="match status" value="1"/>
</dbReference>
<dbReference type="PROSITE" id="PS50109">
    <property type="entry name" value="HIS_KIN"/>
    <property type="match status" value="1"/>
</dbReference>
<dbReference type="EMBL" id="LT629777">
    <property type="protein sequence ID" value="SDT28993.1"/>
    <property type="molecule type" value="Genomic_DNA"/>
</dbReference>
<dbReference type="PROSITE" id="PS50885">
    <property type="entry name" value="HAMP"/>
    <property type="match status" value="1"/>
</dbReference>
<dbReference type="PRINTS" id="PR00344">
    <property type="entry name" value="BCTRLSENSOR"/>
</dbReference>
<accession>A0A1H1Z5V4</accession>
<dbReference type="EC" id="2.7.13.3" evidence="3"/>
<dbReference type="InterPro" id="IPR036097">
    <property type="entry name" value="HisK_dim/P_sf"/>
</dbReference>
<dbReference type="FunFam" id="3.30.565.10:FF:000006">
    <property type="entry name" value="Sensor histidine kinase WalK"/>
    <property type="match status" value="1"/>
</dbReference>
<gene>
    <name evidence="14" type="ORF">SAMN05216598_4850</name>
</gene>
<evidence type="ECO:0000256" key="7">
    <source>
        <dbReference type="ARBA" id="ARBA00022777"/>
    </source>
</evidence>
<evidence type="ECO:0000256" key="5">
    <source>
        <dbReference type="ARBA" id="ARBA00022679"/>
    </source>
</evidence>
<dbReference type="SMART" id="SM00388">
    <property type="entry name" value="HisKA"/>
    <property type="match status" value="1"/>
</dbReference>
<keyword evidence="4" id="KW-0597">Phosphoprotein</keyword>
<evidence type="ECO:0000256" key="6">
    <source>
        <dbReference type="ARBA" id="ARBA00022692"/>
    </source>
</evidence>
<dbReference type="InterPro" id="IPR004358">
    <property type="entry name" value="Sig_transdc_His_kin-like_C"/>
</dbReference>
<evidence type="ECO:0000256" key="1">
    <source>
        <dbReference type="ARBA" id="ARBA00000085"/>
    </source>
</evidence>
<evidence type="ECO:0000256" key="10">
    <source>
        <dbReference type="ARBA" id="ARBA00023136"/>
    </source>
</evidence>
<dbReference type="Proteomes" id="UP000199524">
    <property type="component" value="Chromosome I"/>
</dbReference>
<reference evidence="15" key="1">
    <citation type="submission" date="2016-10" db="EMBL/GenBank/DDBJ databases">
        <authorList>
            <person name="Varghese N."/>
            <person name="Submissions S."/>
        </authorList>
    </citation>
    <scope>NUCLEOTIDE SEQUENCE [LARGE SCALE GENOMIC DNA]</scope>
    <source>
        <strain evidence="15">ATCC 23835</strain>
    </source>
</reference>
<keyword evidence="7 14" id="KW-0418">Kinase</keyword>
<dbReference type="SUPFAM" id="SSF158472">
    <property type="entry name" value="HAMP domain-like"/>
    <property type="match status" value="1"/>
</dbReference>
<dbReference type="AlphaFoldDB" id="A0A1H1Z5V4"/>
<dbReference type="InterPro" id="IPR005467">
    <property type="entry name" value="His_kinase_dom"/>
</dbReference>
<dbReference type="RefSeq" id="WP_090209630.1">
    <property type="nucleotide sequence ID" value="NZ_LT629777.1"/>
</dbReference>
<sequence length="385" mass="42576">MKRVRLWHWVGLRMSLLAIGAVLAIAFAMWVHFTLADRAMLQTIPLPVQAEFQQLRADPQLNQARLWQILSEYYPIDNFLGGLGNSDWLLLWLLVAASIPLILLFGFLFSHPLSRQFSSIAQMARHVAQGDFSTRLPANEKAPDELQRLIGDFNSMTTQLQGYEQEVRESSAMIAHELRTPLNAALGRVQGMLDEVFPRDLNQLERVKRQLDQLNKLVDDLHLLSLAKAGQLVLDKTRFNLGQLVHERLSWFNTQLHSAGIEPEVLIPASLRLRADNGRMGQVINILIDNALRYATPGGELQISALTAGTSIILSVADRGPGIDPADVNNIFDRFWRAERSRARHSGGSGLGLSIAKAICAAHGGSIAVANRVGGGAVIRIEMPA</sequence>
<evidence type="ECO:0000256" key="3">
    <source>
        <dbReference type="ARBA" id="ARBA00012438"/>
    </source>
</evidence>
<dbReference type="Pfam" id="PF00512">
    <property type="entry name" value="HisKA"/>
    <property type="match status" value="1"/>
</dbReference>
<evidence type="ECO:0000313" key="14">
    <source>
        <dbReference type="EMBL" id="SDT28993.1"/>
    </source>
</evidence>
<dbReference type="Gene3D" id="3.30.565.10">
    <property type="entry name" value="Histidine kinase-like ATPase, C-terminal domain"/>
    <property type="match status" value="1"/>
</dbReference>
<feature type="transmembrane region" description="Helical" evidence="11">
    <location>
        <begin position="89"/>
        <end position="109"/>
    </location>
</feature>
<dbReference type="InterPro" id="IPR003594">
    <property type="entry name" value="HATPase_dom"/>
</dbReference>
<feature type="domain" description="Histidine kinase" evidence="12">
    <location>
        <begin position="173"/>
        <end position="385"/>
    </location>
</feature>
<evidence type="ECO:0000256" key="2">
    <source>
        <dbReference type="ARBA" id="ARBA00004370"/>
    </source>
</evidence>
<keyword evidence="5" id="KW-0808">Transferase</keyword>
<dbReference type="InterPro" id="IPR003661">
    <property type="entry name" value="HisK_dim/P_dom"/>
</dbReference>
<dbReference type="CDD" id="cd00082">
    <property type="entry name" value="HisKA"/>
    <property type="match status" value="1"/>
</dbReference>
<dbReference type="SMART" id="SM00304">
    <property type="entry name" value="HAMP"/>
    <property type="match status" value="1"/>
</dbReference>
<dbReference type="Pfam" id="PF00672">
    <property type="entry name" value="HAMP"/>
    <property type="match status" value="1"/>
</dbReference>
<dbReference type="Gene3D" id="1.10.287.130">
    <property type="match status" value="1"/>
</dbReference>
<organism evidence="14 15">
    <name type="scientific">Pseudomonas asplenii</name>
    <dbReference type="NCBI Taxonomy" id="53407"/>
    <lineage>
        <taxon>Bacteria</taxon>
        <taxon>Pseudomonadati</taxon>
        <taxon>Pseudomonadota</taxon>
        <taxon>Gammaproteobacteria</taxon>
        <taxon>Pseudomonadales</taxon>
        <taxon>Pseudomonadaceae</taxon>
        <taxon>Pseudomonas</taxon>
    </lineage>
</organism>
<keyword evidence="10 11" id="KW-0472">Membrane</keyword>
<keyword evidence="9" id="KW-0902">Two-component regulatory system</keyword>
<keyword evidence="8 11" id="KW-1133">Transmembrane helix</keyword>
<protein>
    <recommendedName>
        <fullName evidence="3">histidine kinase</fullName>
        <ecNumber evidence="3">2.7.13.3</ecNumber>
    </recommendedName>
</protein>
<comment type="catalytic activity">
    <reaction evidence="1">
        <text>ATP + protein L-histidine = ADP + protein N-phospho-L-histidine.</text>
        <dbReference type="EC" id="2.7.13.3"/>
    </reaction>
</comment>
<dbReference type="PANTHER" id="PTHR45436:SF5">
    <property type="entry name" value="SENSOR HISTIDINE KINASE TRCS"/>
    <property type="match status" value="1"/>
</dbReference>
<evidence type="ECO:0000259" key="12">
    <source>
        <dbReference type="PROSITE" id="PS50109"/>
    </source>
</evidence>
<name>A0A1H1Z5V4_9PSED</name>
<comment type="subcellular location">
    <subcellularLocation>
        <location evidence="2">Membrane</location>
    </subcellularLocation>
</comment>
<evidence type="ECO:0000259" key="13">
    <source>
        <dbReference type="PROSITE" id="PS50885"/>
    </source>
</evidence>
<evidence type="ECO:0000256" key="8">
    <source>
        <dbReference type="ARBA" id="ARBA00022989"/>
    </source>
</evidence>
<dbReference type="InterPro" id="IPR036890">
    <property type="entry name" value="HATPase_C_sf"/>
</dbReference>
<dbReference type="Gene3D" id="6.10.340.10">
    <property type="match status" value="1"/>
</dbReference>
<evidence type="ECO:0000256" key="11">
    <source>
        <dbReference type="SAM" id="Phobius"/>
    </source>
</evidence>
<evidence type="ECO:0000256" key="9">
    <source>
        <dbReference type="ARBA" id="ARBA00023012"/>
    </source>
</evidence>
<feature type="domain" description="HAMP" evidence="13">
    <location>
        <begin position="111"/>
        <end position="165"/>
    </location>
</feature>
<dbReference type="Pfam" id="PF02518">
    <property type="entry name" value="HATPase_c"/>
    <property type="match status" value="1"/>
</dbReference>
<dbReference type="SMART" id="SM00387">
    <property type="entry name" value="HATPase_c"/>
    <property type="match status" value="1"/>
</dbReference>
<evidence type="ECO:0000313" key="15">
    <source>
        <dbReference type="Proteomes" id="UP000199524"/>
    </source>
</evidence>
<feature type="transmembrane region" description="Helical" evidence="11">
    <location>
        <begin position="12"/>
        <end position="33"/>
    </location>
</feature>
<dbReference type="GeneID" id="300209724"/>
<dbReference type="CDD" id="cd06225">
    <property type="entry name" value="HAMP"/>
    <property type="match status" value="1"/>
</dbReference>
<dbReference type="SUPFAM" id="SSF55874">
    <property type="entry name" value="ATPase domain of HSP90 chaperone/DNA topoisomerase II/histidine kinase"/>
    <property type="match status" value="1"/>
</dbReference>
<dbReference type="InterPro" id="IPR050428">
    <property type="entry name" value="TCS_sensor_his_kinase"/>
</dbReference>
<dbReference type="CDD" id="cd00075">
    <property type="entry name" value="HATPase"/>
    <property type="match status" value="1"/>
</dbReference>